<dbReference type="RefSeq" id="WP_088246738.1">
    <property type="nucleotide sequence ID" value="NZ_NHMK01000003.1"/>
</dbReference>
<comment type="caution">
    <text evidence="2">The sequence shown here is derived from an EMBL/GenBank/DDBJ whole genome shotgun (WGS) entry which is preliminary data.</text>
</comment>
<evidence type="ECO:0000256" key="1">
    <source>
        <dbReference type="SAM" id="MobiDB-lite"/>
    </source>
</evidence>
<gene>
    <name evidence="2" type="ORF">CBQ26_00875</name>
</gene>
<feature type="region of interest" description="Disordered" evidence="1">
    <location>
        <begin position="45"/>
        <end position="64"/>
    </location>
</feature>
<dbReference type="Proteomes" id="UP000197208">
    <property type="component" value="Unassembled WGS sequence"/>
</dbReference>
<accession>A0A246BTN1</accession>
<keyword evidence="3" id="KW-1185">Reference proteome</keyword>
<name>A0A246BTN1_9DEIO</name>
<evidence type="ECO:0000313" key="3">
    <source>
        <dbReference type="Proteomes" id="UP000197208"/>
    </source>
</evidence>
<dbReference type="OrthoDB" id="9884979at2"/>
<dbReference type="EMBL" id="NHMK01000003">
    <property type="protein sequence ID" value="OWL99046.1"/>
    <property type="molecule type" value="Genomic_DNA"/>
</dbReference>
<proteinExistence type="predicted"/>
<sequence length="64" mass="7372">MPDRLADLYELERELRDAIAAAGPDHPNHAIWIQARLNALTEMQTHRREYSDQQPLPLTHRSAA</sequence>
<reference evidence="2 3" key="1">
    <citation type="submission" date="2017-05" db="EMBL/GenBank/DDBJ databases">
        <title>De novo genome assembly of Deniococcus indicus strain DR1.</title>
        <authorList>
            <person name="Chauhan D."/>
            <person name="Yennamalli R.M."/>
            <person name="Priyadarshini R."/>
        </authorList>
    </citation>
    <scope>NUCLEOTIDE SEQUENCE [LARGE SCALE GENOMIC DNA]</scope>
    <source>
        <strain evidence="2 3">DR1</strain>
    </source>
</reference>
<evidence type="ECO:0000313" key="2">
    <source>
        <dbReference type="EMBL" id="OWL99046.1"/>
    </source>
</evidence>
<organism evidence="2 3">
    <name type="scientific">Deinococcus indicus</name>
    <dbReference type="NCBI Taxonomy" id="223556"/>
    <lineage>
        <taxon>Bacteria</taxon>
        <taxon>Thermotogati</taxon>
        <taxon>Deinococcota</taxon>
        <taxon>Deinococci</taxon>
        <taxon>Deinococcales</taxon>
        <taxon>Deinococcaceae</taxon>
        <taxon>Deinococcus</taxon>
    </lineage>
</organism>
<protein>
    <submittedName>
        <fullName evidence="2">Uncharacterized protein</fullName>
    </submittedName>
</protein>
<dbReference type="AlphaFoldDB" id="A0A246BTN1"/>